<proteinExistence type="evidence at transcript level"/>
<protein>
    <submittedName>
        <fullName evidence="3">Dienelactone hydrolase</fullName>
    </submittedName>
</protein>
<accession>Q6Q6N9</accession>
<reference evidence="3" key="1">
    <citation type="submission" date="2004-02" db="EMBL/GenBank/DDBJ databases">
        <title>Cloning and sequence analysis of dienelactone hydrolase from Chaetomium globosum.</title>
        <authorList>
            <person name="Yang Q."/>
            <person name="Liu Z."/>
        </authorList>
    </citation>
    <scope>NUCLEOTIDE SEQUENCE</scope>
</reference>
<sequence>MASNPPGKCCTVGVKHEGDTVGKTIQVASKHDAYLATPPPDKAHQGVGILLIPDVIGIWQNSKLIADQFAANGYLTLMLDVYNGDALSLTSRPAGFNLFDWIAKGSDGKNPHTTEAIDPMVVDGIKALKEEYGIQKMGGVGYGLGAKYVIRHYKNGISAGYVAHPSLVDEEELAAIGGPLAISAAETDSIFPAEKRHRSEVILKDAGKPYQINLFSQVEHGFAVRWRHVRQGPEVSKEQAFLQAINWFDEYLL</sequence>
<evidence type="ECO:0000313" key="3">
    <source>
        <dbReference type="EMBL" id="AAS66899.1"/>
    </source>
</evidence>
<evidence type="ECO:0000259" key="1">
    <source>
        <dbReference type="Pfam" id="PF01738"/>
    </source>
</evidence>
<dbReference type="InterPro" id="IPR002925">
    <property type="entry name" value="Dienelactn_hydro"/>
</dbReference>
<dbReference type="SUPFAM" id="SSF53474">
    <property type="entry name" value="alpha/beta-Hydrolases"/>
    <property type="match status" value="1"/>
</dbReference>
<dbReference type="EMBL" id="AY555772">
    <property type="protein sequence ID" value="AAS66899.1"/>
    <property type="molecule type" value="Genomic_DNA"/>
</dbReference>
<dbReference type="PANTHER" id="PTHR17630:SF44">
    <property type="entry name" value="PROTEIN AIM2"/>
    <property type="match status" value="1"/>
</dbReference>
<dbReference type="PANTHER" id="PTHR17630">
    <property type="entry name" value="DIENELACTONE HYDROLASE"/>
    <property type="match status" value="1"/>
</dbReference>
<dbReference type="AlphaFoldDB" id="Q6Q6N9"/>
<evidence type="ECO:0000313" key="2">
    <source>
        <dbReference type="EMBL" id="AAR23260.1"/>
    </source>
</evidence>
<reference evidence="2" key="2">
    <citation type="submission" date="2004-05" db="EMBL/GenBank/DDBJ databases">
        <title>Dienelactone hydrolase full coding sequence.</title>
        <authorList>
            <person name="Liu Z."/>
            <person name="Yang Q."/>
        </authorList>
    </citation>
    <scope>NUCLEOTIDE SEQUENCE</scope>
</reference>
<dbReference type="Pfam" id="PF01738">
    <property type="entry name" value="DLH"/>
    <property type="match status" value="1"/>
</dbReference>
<dbReference type="Gene3D" id="3.40.50.1820">
    <property type="entry name" value="alpha/beta hydrolase"/>
    <property type="match status" value="1"/>
</dbReference>
<dbReference type="InterPro" id="IPR029058">
    <property type="entry name" value="AB_hydrolase_fold"/>
</dbReference>
<organism evidence="3">
    <name type="scientific">Chaetomium globosum</name>
    <name type="common">Soil fungus</name>
    <dbReference type="NCBI Taxonomy" id="38033"/>
    <lineage>
        <taxon>Eukaryota</taxon>
        <taxon>Fungi</taxon>
        <taxon>Dikarya</taxon>
        <taxon>Ascomycota</taxon>
        <taxon>Pezizomycotina</taxon>
        <taxon>Sordariomycetes</taxon>
        <taxon>Sordariomycetidae</taxon>
        <taxon>Sordariales</taxon>
        <taxon>Chaetomiaceae</taxon>
        <taxon>Chaetomium</taxon>
    </lineage>
</organism>
<keyword evidence="3" id="KW-0378">Hydrolase</keyword>
<feature type="domain" description="Dienelactone hydrolase" evidence="1">
    <location>
        <begin position="32"/>
        <end position="252"/>
    </location>
</feature>
<dbReference type="ESTHER" id="9pezi-q6q6n9">
    <property type="family name" value="Dienelactone_hydrolase"/>
</dbReference>
<name>Q6Q6N9_CHAGS</name>
<dbReference type="EMBL" id="AY465528">
    <property type="protein sequence ID" value="AAR23260.1"/>
    <property type="molecule type" value="mRNA"/>
</dbReference>
<dbReference type="GO" id="GO:0016787">
    <property type="term" value="F:hydrolase activity"/>
    <property type="evidence" value="ECO:0007669"/>
    <property type="project" value="UniProtKB-KW"/>
</dbReference>
<dbReference type="VEuPathDB" id="FungiDB:CHGG_09536"/>